<sequence length="384" mass="42628">MSVISISISSPFQYPLLLAFSVIVLFTWYFIKPKTKRTTPQLPPGPRGIPILGNLLSLDPELHSYFADLGRTYGPILTLRLGTKIGIVLSSPSVARQVLKDQDITFANRDMPAVAAAAAYGGSDIVWTPYGPEWRMLRKVCVLKMLSNTTLDSVYALRRREIRQTVAYMYARVGSPVNVGEQMFLTILNVITNMLWGGTVEGDERASLGAEFREVISDITELLGKPNISDFFPGLAPFDLQGIVKQMGGLARRFDGIFEKMIDQRLKINNESGNDKKQNQDFLQFLLNLKDEGGDSKTPFTMTHLKALLMDMVVGGSDTSSNTIEFVMAEIMNNPEVMKRAQQELAEVVGQKLDVSEKFGIVLKKKTPLVAIPTPRLSSPALYE</sequence>
<evidence type="ECO:0000313" key="2">
    <source>
        <dbReference type="Proteomes" id="UP000828941"/>
    </source>
</evidence>
<dbReference type="EMBL" id="CM039436">
    <property type="protein sequence ID" value="KAI4315298.1"/>
    <property type="molecule type" value="Genomic_DNA"/>
</dbReference>
<protein>
    <submittedName>
        <fullName evidence="1">Uncharacterized protein</fullName>
    </submittedName>
</protein>
<accession>A0ACB9LVE9</accession>
<comment type="caution">
    <text evidence="1">The sequence shown here is derived from an EMBL/GenBank/DDBJ whole genome shotgun (WGS) entry which is preliminary data.</text>
</comment>
<evidence type="ECO:0000313" key="1">
    <source>
        <dbReference type="EMBL" id="KAI4315298.1"/>
    </source>
</evidence>
<organism evidence="1 2">
    <name type="scientific">Bauhinia variegata</name>
    <name type="common">Purple orchid tree</name>
    <name type="synonym">Phanera variegata</name>
    <dbReference type="NCBI Taxonomy" id="167791"/>
    <lineage>
        <taxon>Eukaryota</taxon>
        <taxon>Viridiplantae</taxon>
        <taxon>Streptophyta</taxon>
        <taxon>Embryophyta</taxon>
        <taxon>Tracheophyta</taxon>
        <taxon>Spermatophyta</taxon>
        <taxon>Magnoliopsida</taxon>
        <taxon>eudicotyledons</taxon>
        <taxon>Gunneridae</taxon>
        <taxon>Pentapetalae</taxon>
        <taxon>rosids</taxon>
        <taxon>fabids</taxon>
        <taxon>Fabales</taxon>
        <taxon>Fabaceae</taxon>
        <taxon>Cercidoideae</taxon>
        <taxon>Cercideae</taxon>
        <taxon>Bauhiniinae</taxon>
        <taxon>Bauhinia</taxon>
    </lineage>
</organism>
<dbReference type="Proteomes" id="UP000828941">
    <property type="component" value="Chromosome 11"/>
</dbReference>
<gene>
    <name evidence="1" type="ORF">L6164_028123</name>
</gene>
<keyword evidence="2" id="KW-1185">Reference proteome</keyword>
<name>A0ACB9LVE9_BAUVA</name>
<proteinExistence type="predicted"/>
<reference evidence="1 2" key="1">
    <citation type="journal article" date="2022" name="DNA Res.">
        <title>Chromosomal-level genome assembly of the orchid tree Bauhinia variegata (Leguminosae; Cercidoideae) supports the allotetraploid origin hypothesis of Bauhinia.</title>
        <authorList>
            <person name="Zhong Y."/>
            <person name="Chen Y."/>
            <person name="Zheng D."/>
            <person name="Pang J."/>
            <person name="Liu Y."/>
            <person name="Luo S."/>
            <person name="Meng S."/>
            <person name="Qian L."/>
            <person name="Wei D."/>
            <person name="Dai S."/>
            <person name="Zhou R."/>
        </authorList>
    </citation>
    <scope>NUCLEOTIDE SEQUENCE [LARGE SCALE GENOMIC DNA]</scope>
    <source>
        <strain evidence="1">BV-YZ2020</strain>
    </source>
</reference>